<accession>A0ABV7XJE1</accession>
<proteinExistence type="predicted"/>
<keyword evidence="2" id="KW-1185">Reference proteome</keyword>
<name>A0ABV7XJE1_9GAMM</name>
<protein>
    <submittedName>
        <fullName evidence="1">Uncharacterized protein</fullName>
    </submittedName>
</protein>
<evidence type="ECO:0000313" key="2">
    <source>
        <dbReference type="Proteomes" id="UP001595705"/>
    </source>
</evidence>
<dbReference type="EMBL" id="JBHRYA010000007">
    <property type="protein sequence ID" value="MFC3716001.1"/>
    <property type="molecule type" value="Genomic_DNA"/>
</dbReference>
<comment type="caution">
    <text evidence="1">The sequence shown here is derived from an EMBL/GenBank/DDBJ whole genome shotgun (WGS) entry which is preliminary data.</text>
</comment>
<evidence type="ECO:0000313" key="1">
    <source>
        <dbReference type="EMBL" id="MFC3716001.1"/>
    </source>
</evidence>
<dbReference type="Proteomes" id="UP001595705">
    <property type="component" value="Unassembled WGS sequence"/>
</dbReference>
<sequence>MTEIVLHDIDQVLVDRIKRVADTRGWTLPRTLLHLLEQGLHVYEGDGSVHFDSSENDVLEAALAALQDIPDDGGFAMIGKLPSDEPDA</sequence>
<organism evidence="1 2">
    <name type="scientific">Luteimonas soli</name>
    <dbReference type="NCBI Taxonomy" id="1648966"/>
    <lineage>
        <taxon>Bacteria</taxon>
        <taxon>Pseudomonadati</taxon>
        <taxon>Pseudomonadota</taxon>
        <taxon>Gammaproteobacteria</taxon>
        <taxon>Lysobacterales</taxon>
        <taxon>Lysobacteraceae</taxon>
        <taxon>Luteimonas</taxon>
    </lineage>
</organism>
<dbReference type="RefSeq" id="WP_386743127.1">
    <property type="nucleotide sequence ID" value="NZ_JBHRYA010000007.1"/>
</dbReference>
<gene>
    <name evidence="1" type="ORF">ACFONC_07550</name>
</gene>
<reference evidence="2" key="1">
    <citation type="journal article" date="2019" name="Int. J. Syst. Evol. Microbiol.">
        <title>The Global Catalogue of Microorganisms (GCM) 10K type strain sequencing project: providing services to taxonomists for standard genome sequencing and annotation.</title>
        <authorList>
            <consortium name="The Broad Institute Genomics Platform"/>
            <consortium name="The Broad Institute Genome Sequencing Center for Infectious Disease"/>
            <person name="Wu L."/>
            <person name="Ma J."/>
        </authorList>
    </citation>
    <scope>NUCLEOTIDE SEQUENCE [LARGE SCALE GENOMIC DNA]</scope>
    <source>
        <strain evidence="2">KCTC 42441</strain>
    </source>
</reference>